<evidence type="ECO:0008006" key="4">
    <source>
        <dbReference type="Google" id="ProtNLM"/>
    </source>
</evidence>
<evidence type="ECO:0000256" key="1">
    <source>
        <dbReference type="SAM" id="SignalP"/>
    </source>
</evidence>
<feature type="signal peptide" evidence="1">
    <location>
        <begin position="1"/>
        <end position="19"/>
    </location>
</feature>
<dbReference type="Proteomes" id="UP000004407">
    <property type="component" value="Unassembled WGS sequence"/>
</dbReference>
<dbReference type="RefSeq" id="WP_007897777.1">
    <property type="nucleotide sequence ID" value="NZ_JH379383.1"/>
</dbReference>
<dbReference type="SUPFAM" id="SSF56935">
    <property type="entry name" value="Porins"/>
    <property type="match status" value="1"/>
</dbReference>
<proteinExistence type="predicted"/>
<reference evidence="2 3" key="1">
    <citation type="submission" date="2011-08" db="EMBL/GenBank/DDBJ databases">
        <authorList>
            <person name="Weinstock G."/>
            <person name="Sodergren E."/>
            <person name="Clifton S."/>
            <person name="Fulton L."/>
            <person name="Fulton B."/>
            <person name="Courtney L."/>
            <person name="Fronick C."/>
            <person name="Harrison M."/>
            <person name="Strong C."/>
            <person name="Farmer C."/>
            <person name="Delahaunty K."/>
            <person name="Markovic C."/>
            <person name="Hall O."/>
            <person name="Minx P."/>
            <person name="Tomlinson C."/>
            <person name="Mitreva M."/>
            <person name="Hou S."/>
            <person name="Chen J."/>
            <person name="Wollam A."/>
            <person name="Pepin K.H."/>
            <person name="Johnson M."/>
            <person name="Bhonagiri V."/>
            <person name="Zhang X."/>
            <person name="Suruliraj S."/>
            <person name="Warren W."/>
            <person name="Chinwalla A."/>
            <person name="Mardis E.R."/>
            <person name="Wilson R.K."/>
        </authorList>
    </citation>
    <scope>NUCLEOTIDE SEQUENCE [LARGE SCALE GENOMIC DNA]</scope>
    <source>
        <strain evidence="2 3">DSM 18206</strain>
    </source>
</reference>
<protein>
    <recommendedName>
        <fullName evidence="4">Outer membrane protein beta-barrel domain-containing protein</fullName>
    </recommendedName>
</protein>
<dbReference type="eggNOG" id="COG1629">
    <property type="taxonomic scope" value="Bacteria"/>
</dbReference>
<dbReference type="PATRIC" id="fig|1002367.3.peg.545"/>
<gene>
    <name evidence="2" type="ORF">HMPREF0673_00682</name>
</gene>
<feature type="chain" id="PRO_5003485539" description="Outer membrane protein beta-barrel domain-containing protein" evidence="1">
    <location>
        <begin position="20"/>
        <end position="681"/>
    </location>
</feature>
<dbReference type="AlphaFoldDB" id="G6AVP5"/>
<accession>G6AVP5</accession>
<evidence type="ECO:0000313" key="2">
    <source>
        <dbReference type="EMBL" id="EHJ41506.1"/>
    </source>
</evidence>
<organism evidence="2 3">
    <name type="scientific">Leyella stercorea DSM 18206</name>
    <dbReference type="NCBI Taxonomy" id="1002367"/>
    <lineage>
        <taxon>Bacteria</taxon>
        <taxon>Pseudomonadati</taxon>
        <taxon>Bacteroidota</taxon>
        <taxon>Bacteroidia</taxon>
        <taxon>Bacteroidales</taxon>
        <taxon>Prevotellaceae</taxon>
        <taxon>Leyella</taxon>
    </lineage>
</organism>
<comment type="caution">
    <text evidence="2">The sequence shown here is derived from an EMBL/GenBank/DDBJ whole genome shotgun (WGS) entry which is preliminary data.</text>
</comment>
<dbReference type="GeneID" id="78336499"/>
<evidence type="ECO:0000313" key="3">
    <source>
        <dbReference type="Proteomes" id="UP000004407"/>
    </source>
</evidence>
<name>G6AVP5_9BACT</name>
<sequence>MKRLITLSIIMSSAFGAYAQDVEGRVTLDEVTVKAAKVVNKADGMIIYPTDVQKRYSNNGYSILEKLSLANLRIDNINHTITAIDNRGEVQLRVDGVVVGKVEMLALDPKDIAKIDYINNPGVRYGDDIAYVINIITRRSESGYTIGTDLTSALTTLQGDGMVYGKWSRGKSEWALSYGMSSYKTKGVKSRQTAEYTLADGSVHIIDRNDVESLRKSIAHEAKLTYNWADSTATVFQTSLSGAFNNAPDNYDVKDITDGTRQYRATSRNADKSCSPVLDIYFFRQFTSRQSIAANAVGTYIYTQTGSFYDEGSPYKYNVDGRTASLLTEVIYENRLKPFTLSMGVKYNYKYIKNSYQGDASSLTNTDNNRLYSFAEIKGTLRQLRYSLGVGASYIHYTQNGHRYNFWTFHPKASLTYNISNNVQLSYTCQMQDKVSRIAMTSDAMIRTNSMEWTVGNPDLKPSHDMEHRLQVSYNNNRLQTFFDGYFKQCFKPNMAHYERTGDNHFVYTQTNQKEIDALNVMAYAGYWLLPEKLQIAANGGLFRCFNFGNDYTHCYTSWFYACSITAYLGNFTLQGYVDNGSRFLEGESKGYNGSYSVVKASYTWRDCQLSLSWANPLDNNYKAYENELLNRNLYKHTIGYSRGNGNQVALSISWRLSRGGRHKAAERRIRMSDTDNGIMK</sequence>
<dbReference type="HOGENOM" id="CLU_019825_1_0_10"/>
<keyword evidence="1" id="KW-0732">Signal</keyword>
<dbReference type="EMBL" id="AFZZ01000064">
    <property type="protein sequence ID" value="EHJ41506.1"/>
    <property type="molecule type" value="Genomic_DNA"/>
</dbReference>